<protein>
    <submittedName>
        <fullName evidence="1">Uncharacterized protein</fullName>
    </submittedName>
</protein>
<gene>
    <name evidence="1" type="ORF">BJ875DRAFT_20283</name>
</gene>
<proteinExistence type="predicted"/>
<evidence type="ECO:0000313" key="2">
    <source>
        <dbReference type="Proteomes" id="UP000824998"/>
    </source>
</evidence>
<dbReference type="EMBL" id="MU251470">
    <property type="protein sequence ID" value="KAG9234243.1"/>
    <property type="molecule type" value="Genomic_DNA"/>
</dbReference>
<keyword evidence="2" id="KW-1185">Reference proteome</keyword>
<accession>A0A9P7YJQ2</accession>
<reference evidence="1" key="1">
    <citation type="journal article" date="2021" name="IMA Fungus">
        <title>Genomic characterization of three marine fungi, including Emericellopsis atlantica sp. nov. with signatures of a generalist lifestyle and marine biomass degradation.</title>
        <authorList>
            <person name="Hagestad O.C."/>
            <person name="Hou L."/>
            <person name="Andersen J.H."/>
            <person name="Hansen E.H."/>
            <person name="Altermark B."/>
            <person name="Li C."/>
            <person name="Kuhnert E."/>
            <person name="Cox R.J."/>
            <person name="Crous P.W."/>
            <person name="Spatafora J.W."/>
            <person name="Lail K."/>
            <person name="Amirebrahimi M."/>
            <person name="Lipzen A."/>
            <person name="Pangilinan J."/>
            <person name="Andreopoulos W."/>
            <person name="Hayes R.D."/>
            <person name="Ng V."/>
            <person name="Grigoriev I.V."/>
            <person name="Jackson S.A."/>
            <person name="Sutton T.D.S."/>
            <person name="Dobson A.D.W."/>
            <person name="Rama T."/>
        </authorList>
    </citation>
    <scope>NUCLEOTIDE SEQUENCE</scope>
    <source>
        <strain evidence="1">TRa018bII</strain>
    </source>
</reference>
<organism evidence="1 2">
    <name type="scientific">Amylocarpus encephaloides</name>
    <dbReference type="NCBI Taxonomy" id="45428"/>
    <lineage>
        <taxon>Eukaryota</taxon>
        <taxon>Fungi</taxon>
        <taxon>Dikarya</taxon>
        <taxon>Ascomycota</taxon>
        <taxon>Pezizomycotina</taxon>
        <taxon>Leotiomycetes</taxon>
        <taxon>Helotiales</taxon>
        <taxon>Helotiales incertae sedis</taxon>
        <taxon>Amylocarpus</taxon>
    </lineage>
</organism>
<dbReference type="Proteomes" id="UP000824998">
    <property type="component" value="Unassembled WGS sequence"/>
</dbReference>
<name>A0A9P7YJQ2_9HELO</name>
<comment type="caution">
    <text evidence="1">The sequence shown here is derived from an EMBL/GenBank/DDBJ whole genome shotgun (WGS) entry which is preliminary data.</text>
</comment>
<sequence length="211" mass="23524">METWKVVRPSSLDYLSHLSILLYVSLQWRDITQLHAHNGMLVTSSKMPLRSLNLPITQAECRSHLHSVPALQPSFQRHLPVADFHSSFSYRDIAVSVETKTLTTYTTPFYLHPQSWQPFEVRTKGGALVNSALSGVVYLQKLTNDLTLHRYCNLSSKMLSTSEHFTVGPRGIRMANVGKGFSDGTISRGVALCAPRALPILAAFCKVIKSL</sequence>
<dbReference type="AlphaFoldDB" id="A0A9P7YJQ2"/>
<evidence type="ECO:0000313" key="1">
    <source>
        <dbReference type="EMBL" id="KAG9234243.1"/>
    </source>
</evidence>